<feature type="signal peptide" evidence="2">
    <location>
        <begin position="1"/>
        <end position="22"/>
    </location>
</feature>
<dbReference type="SUPFAM" id="SSF51126">
    <property type="entry name" value="Pectin lyase-like"/>
    <property type="match status" value="1"/>
</dbReference>
<proteinExistence type="predicted"/>
<sequence>MKTNYLLTGLTAAALLFASCEADDTAEIVINNTDNSVDNSVTNNGGTNEPEEPTGEAIDLQGTMTSDLVLDSNNTYTLTGPLVMAPNTKLTIPAGMTIRAASGANVYIAISQDAVIDAQGTSTNPIVLTSAASSPAAGDWGGLILLGRAPINSTTGGSATSTSEIGGLPYGGSDVSDFSGVIRYVRVEYSGGAADGQSENNGFSFYGVGNGTTVDHIQAFEGKDDGIEFFGGTVNASYLSVVNAQDDSVDWTEGYSGTLTNVYIKQGVSHDKAIEADGFNTDIGNNSNPVYFSAPTLNNVLIVGQGNTEGTEAVRLRAGTQGEFNNVIIQGYEEGFDLDGDSGDSPTGQGVLDGLLFVDTVNFDDVTLKMKNDTGYEFDESDFIMNEGDATGTDYDTWKAGWTVE</sequence>
<evidence type="ECO:0008006" key="5">
    <source>
        <dbReference type="Google" id="ProtNLM"/>
    </source>
</evidence>
<evidence type="ECO:0000256" key="1">
    <source>
        <dbReference type="SAM" id="MobiDB-lite"/>
    </source>
</evidence>
<dbReference type="Proteomes" id="UP000001601">
    <property type="component" value="Unassembled WGS sequence"/>
</dbReference>
<dbReference type="AlphaFoldDB" id="A3XHN2"/>
<dbReference type="EMBL" id="AANC01000001">
    <property type="protein sequence ID" value="EAQ51211.1"/>
    <property type="molecule type" value="Genomic_DNA"/>
</dbReference>
<dbReference type="PANTHER" id="PTHR41339">
    <property type="entry name" value="LIPL48"/>
    <property type="match status" value="1"/>
</dbReference>
<gene>
    <name evidence="3" type="ORF">MED217_16750</name>
</gene>
<organism evidence="3 4">
    <name type="scientific">Leeuwenhoekiella blandensis (strain CECT 7118 / CCUG 51940 / KCTC 22103 / MED217)</name>
    <name type="common">Flavobacterium sp. (strain MED217)</name>
    <dbReference type="NCBI Taxonomy" id="398720"/>
    <lineage>
        <taxon>Bacteria</taxon>
        <taxon>Pseudomonadati</taxon>
        <taxon>Bacteroidota</taxon>
        <taxon>Flavobacteriia</taxon>
        <taxon>Flavobacteriales</taxon>
        <taxon>Flavobacteriaceae</taxon>
        <taxon>Leeuwenhoekiella</taxon>
    </lineage>
</organism>
<dbReference type="OrthoDB" id="1521716at2"/>
<dbReference type="STRING" id="398720.MED217_16750"/>
<keyword evidence="2" id="KW-0732">Signal</keyword>
<dbReference type="HOGENOM" id="CLU_034925_2_1_10"/>
<protein>
    <recommendedName>
        <fullName evidence="5">Multidrug transporter</fullName>
    </recommendedName>
</protein>
<evidence type="ECO:0000313" key="3">
    <source>
        <dbReference type="EMBL" id="EAQ51211.1"/>
    </source>
</evidence>
<evidence type="ECO:0000313" key="4">
    <source>
        <dbReference type="Proteomes" id="UP000001601"/>
    </source>
</evidence>
<evidence type="ECO:0000256" key="2">
    <source>
        <dbReference type="SAM" id="SignalP"/>
    </source>
</evidence>
<feature type="region of interest" description="Disordered" evidence="1">
    <location>
        <begin position="35"/>
        <end position="54"/>
    </location>
</feature>
<comment type="caution">
    <text evidence="3">The sequence shown here is derived from an EMBL/GenBank/DDBJ whole genome shotgun (WGS) entry which is preliminary data.</text>
</comment>
<dbReference type="eggNOG" id="COG3291">
    <property type="taxonomic scope" value="Bacteria"/>
</dbReference>
<keyword evidence="4" id="KW-1185">Reference proteome</keyword>
<name>A3XHN2_LEEBM</name>
<reference evidence="3 4" key="1">
    <citation type="journal article" date="2007" name="Nature">
        <title>Light stimulates growth of proteorhodopsin-containing marine Flavobacteria.</title>
        <authorList>
            <person name="Gomez-Consarnau L."/>
            <person name="Gonzalez J.M."/>
            <person name="Coll-Llado M."/>
            <person name="Gourdon P."/>
            <person name="Pascher T."/>
            <person name="Neutze R."/>
            <person name="Pedros-Alio C."/>
            <person name="Pinhassi J."/>
        </authorList>
    </citation>
    <scope>NUCLEOTIDE SEQUENCE [LARGE SCALE GENOMIC DNA]</scope>
    <source>
        <strain evidence="3 4">MED217</strain>
    </source>
</reference>
<dbReference type="InterPro" id="IPR011050">
    <property type="entry name" value="Pectin_lyase_fold/virulence"/>
</dbReference>
<dbReference type="PROSITE" id="PS51257">
    <property type="entry name" value="PROKAR_LIPOPROTEIN"/>
    <property type="match status" value="1"/>
</dbReference>
<dbReference type="RefSeq" id="WP_009781690.1">
    <property type="nucleotide sequence ID" value="NZ_CH672395.1"/>
</dbReference>
<accession>A3XHN2</accession>
<feature type="chain" id="PRO_5002662389" description="Multidrug transporter" evidence="2">
    <location>
        <begin position="23"/>
        <end position="405"/>
    </location>
</feature>
<dbReference type="PANTHER" id="PTHR41339:SF1">
    <property type="entry name" value="SECRETED PROTEIN"/>
    <property type="match status" value="1"/>
</dbReference>